<evidence type="ECO:0000313" key="2">
    <source>
        <dbReference type="EMBL" id="KAK4017371.1"/>
    </source>
</evidence>
<protein>
    <submittedName>
        <fullName evidence="2">Uncharacterized protein</fullName>
    </submittedName>
</protein>
<keyword evidence="3" id="KW-1185">Reference proteome</keyword>
<feature type="compositionally biased region" description="Acidic residues" evidence="1">
    <location>
        <begin position="98"/>
        <end position="110"/>
    </location>
</feature>
<dbReference type="PANTHER" id="PTHR20956:SF12">
    <property type="entry name" value="FLYWCH-TYPE DOMAIN-CONTAINING PROTEIN"/>
    <property type="match status" value="1"/>
</dbReference>
<name>A0ABQ9ZWU7_9CRUS</name>
<feature type="compositionally biased region" description="Basic and acidic residues" evidence="1">
    <location>
        <begin position="191"/>
        <end position="205"/>
    </location>
</feature>
<feature type="compositionally biased region" description="Basic and acidic residues" evidence="1">
    <location>
        <begin position="128"/>
        <end position="146"/>
    </location>
</feature>
<proteinExistence type="predicted"/>
<sequence>MERPTRSRKQPSRLADYEVSGDSEWVVRGRGRRGGRGLAVPNQPIRPNALTIQGQTGPLTFNELTPEEAAQYLEAAQRHSSRGSIPVMVEEPNIIPTPDDESEDGSEEENERNSVESEREIEEESEQSDIRGSEEENEGNSEKSERESEEENGGNSEKSERESEEESEPSTPPTRSRRRCRRAIGTPSRGRRWEERRRAHNHSAERQSLSRSQSEESNADITKSDLSLGEETLAPVTEGLSNILVDRKHGYKFGVWKVLSNGILYRCNHRPQQNPCKCTVLQSGNAIIQRVVCITSCPKQENIYESLVIYRDAKREGLKNKGKSAKAITDPIIAKHFASNRRMKLVNRTQSEDSSKKSKNTGFFI</sequence>
<accession>A0ABQ9ZWU7</accession>
<gene>
    <name evidence="2" type="ORF">OUZ56_032683</name>
</gene>
<feature type="compositionally biased region" description="Low complexity" evidence="1">
    <location>
        <begin position="206"/>
        <end position="216"/>
    </location>
</feature>
<feature type="region of interest" description="Disordered" evidence="1">
    <location>
        <begin position="1"/>
        <end position="226"/>
    </location>
</feature>
<feature type="compositionally biased region" description="Basic residues" evidence="1">
    <location>
        <begin position="1"/>
        <end position="11"/>
    </location>
</feature>
<dbReference type="PANTHER" id="PTHR20956">
    <property type="entry name" value="HEH2P"/>
    <property type="match status" value="1"/>
</dbReference>
<comment type="caution">
    <text evidence="2">The sequence shown here is derived from an EMBL/GenBank/DDBJ whole genome shotgun (WGS) entry which is preliminary data.</text>
</comment>
<organism evidence="2 3">
    <name type="scientific">Daphnia magna</name>
    <dbReference type="NCBI Taxonomy" id="35525"/>
    <lineage>
        <taxon>Eukaryota</taxon>
        <taxon>Metazoa</taxon>
        <taxon>Ecdysozoa</taxon>
        <taxon>Arthropoda</taxon>
        <taxon>Crustacea</taxon>
        <taxon>Branchiopoda</taxon>
        <taxon>Diplostraca</taxon>
        <taxon>Cladocera</taxon>
        <taxon>Anomopoda</taxon>
        <taxon>Daphniidae</taxon>
        <taxon>Daphnia</taxon>
    </lineage>
</organism>
<evidence type="ECO:0000256" key="1">
    <source>
        <dbReference type="SAM" id="MobiDB-lite"/>
    </source>
</evidence>
<dbReference type="EMBL" id="JAOYFB010000006">
    <property type="protein sequence ID" value="KAK4017371.1"/>
    <property type="molecule type" value="Genomic_DNA"/>
</dbReference>
<feature type="compositionally biased region" description="Polar residues" evidence="1">
    <location>
        <begin position="50"/>
        <end position="63"/>
    </location>
</feature>
<dbReference type="Proteomes" id="UP001234178">
    <property type="component" value="Unassembled WGS sequence"/>
</dbReference>
<evidence type="ECO:0000313" key="3">
    <source>
        <dbReference type="Proteomes" id="UP001234178"/>
    </source>
</evidence>
<reference evidence="2 3" key="1">
    <citation type="journal article" date="2023" name="Nucleic Acids Res.">
        <title>The hologenome of Daphnia magna reveals possible DNA methylation and microbiome-mediated evolution of the host genome.</title>
        <authorList>
            <person name="Chaturvedi A."/>
            <person name="Li X."/>
            <person name="Dhandapani V."/>
            <person name="Marshall H."/>
            <person name="Kissane S."/>
            <person name="Cuenca-Cambronero M."/>
            <person name="Asole G."/>
            <person name="Calvet F."/>
            <person name="Ruiz-Romero M."/>
            <person name="Marangio P."/>
            <person name="Guigo R."/>
            <person name="Rago D."/>
            <person name="Mirbahai L."/>
            <person name="Eastwood N."/>
            <person name="Colbourne J.K."/>
            <person name="Zhou J."/>
            <person name="Mallon E."/>
            <person name="Orsini L."/>
        </authorList>
    </citation>
    <scope>NUCLEOTIDE SEQUENCE [LARGE SCALE GENOMIC DNA]</scope>
    <source>
        <strain evidence="2">LRV0_1</strain>
    </source>
</reference>